<accession>A0A4R7PCA3</accession>
<reference evidence="2 3" key="1">
    <citation type="submission" date="2019-03" db="EMBL/GenBank/DDBJ databases">
        <title>Genomic Encyclopedia of Type Strains, Phase IV (KMG-IV): sequencing the most valuable type-strain genomes for metagenomic binning, comparative biology and taxonomic classification.</title>
        <authorList>
            <person name="Goeker M."/>
        </authorList>
    </citation>
    <scope>NUCLEOTIDE SEQUENCE [LARGE SCALE GENOMIC DNA]</scope>
    <source>
        <strain evidence="2 3">DSM 26377</strain>
    </source>
</reference>
<evidence type="ECO:0000313" key="2">
    <source>
        <dbReference type="EMBL" id="TDU31648.1"/>
    </source>
</evidence>
<protein>
    <submittedName>
        <fullName evidence="2">Uncharacterized protein</fullName>
    </submittedName>
</protein>
<dbReference type="AlphaFoldDB" id="A0A4R7PCA3"/>
<dbReference type="RefSeq" id="WP_133880220.1">
    <property type="nucleotide sequence ID" value="NZ_MWIN01000012.1"/>
</dbReference>
<keyword evidence="1" id="KW-1133">Transmembrane helix</keyword>
<sequence>MPEVAERSRVVVVPPVATEPDMPDPKKSPLRIFELWLALAIPVATVIALIGYLHVASKSGFTEIAEPAATPP</sequence>
<name>A0A4R7PCA3_9GAMM</name>
<gene>
    <name evidence="2" type="ORF">DFR24_1024</name>
</gene>
<evidence type="ECO:0000256" key="1">
    <source>
        <dbReference type="SAM" id="Phobius"/>
    </source>
</evidence>
<dbReference type="Proteomes" id="UP000295341">
    <property type="component" value="Unassembled WGS sequence"/>
</dbReference>
<keyword evidence="3" id="KW-1185">Reference proteome</keyword>
<comment type="caution">
    <text evidence="2">The sequence shown here is derived from an EMBL/GenBank/DDBJ whole genome shotgun (WGS) entry which is preliminary data.</text>
</comment>
<evidence type="ECO:0000313" key="3">
    <source>
        <dbReference type="Proteomes" id="UP000295341"/>
    </source>
</evidence>
<keyword evidence="1" id="KW-0472">Membrane</keyword>
<keyword evidence="1" id="KW-0812">Transmembrane</keyword>
<proteinExistence type="predicted"/>
<dbReference type="EMBL" id="SOBT01000008">
    <property type="protein sequence ID" value="TDU31648.1"/>
    <property type="molecule type" value="Genomic_DNA"/>
</dbReference>
<feature type="transmembrane region" description="Helical" evidence="1">
    <location>
        <begin position="35"/>
        <end position="55"/>
    </location>
</feature>
<organism evidence="2 3">
    <name type="scientific">Panacagrimonas perspica</name>
    <dbReference type="NCBI Taxonomy" id="381431"/>
    <lineage>
        <taxon>Bacteria</taxon>
        <taxon>Pseudomonadati</taxon>
        <taxon>Pseudomonadota</taxon>
        <taxon>Gammaproteobacteria</taxon>
        <taxon>Nevskiales</taxon>
        <taxon>Nevskiaceae</taxon>
        <taxon>Panacagrimonas</taxon>
    </lineage>
</organism>